<dbReference type="STRING" id="153721.MYP_2506"/>
<sequence>MSLLLSLPDPRSGNIKKNIWIKFILSWVVLFLTFLFCWEMLIFYTLKPCTIMLGCISFGLVYYFKGRGSIFYIALASGIFAIFGYLVAMYTYCSVVIPLDFYAINFYILFVQEHFSSIEYCLLLAGLYFAYSLKK</sequence>
<accession>A0A098LFR5</accession>
<dbReference type="Proteomes" id="UP000030185">
    <property type="component" value="Unassembled WGS sequence"/>
</dbReference>
<feature type="transmembrane region" description="Helical" evidence="1">
    <location>
        <begin position="20"/>
        <end position="36"/>
    </location>
</feature>
<proteinExistence type="predicted"/>
<organism evidence="2 3">
    <name type="scientific">Sporocytophaga myxococcoides</name>
    <dbReference type="NCBI Taxonomy" id="153721"/>
    <lineage>
        <taxon>Bacteria</taxon>
        <taxon>Pseudomonadati</taxon>
        <taxon>Bacteroidota</taxon>
        <taxon>Cytophagia</taxon>
        <taxon>Cytophagales</taxon>
        <taxon>Cytophagaceae</taxon>
        <taxon>Sporocytophaga</taxon>
    </lineage>
</organism>
<comment type="caution">
    <text evidence="2">The sequence shown here is derived from an EMBL/GenBank/DDBJ whole genome shotgun (WGS) entry which is preliminary data.</text>
</comment>
<feature type="transmembrane region" description="Helical" evidence="1">
    <location>
        <begin position="70"/>
        <end position="92"/>
    </location>
</feature>
<feature type="transmembrane region" description="Helical" evidence="1">
    <location>
        <begin position="42"/>
        <end position="63"/>
    </location>
</feature>
<feature type="transmembrane region" description="Helical" evidence="1">
    <location>
        <begin position="104"/>
        <end position="131"/>
    </location>
</feature>
<gene>
    <name evidence="2" type="ORF">MYP_2506</name>
</gene>
<keyword evidence="3" id="KW-1185">Reference proteome</keyword>
<evidence type="ECO:0000256" key="1">
    <source>
        <dbReference type="SAM" id="Phobius"/>
    </source>
</evidence>
<evidence type="ECO:0000313" key="2">
    <source>
        <dbReference type="EMBL" id="GAL85277.1"/>
    </source>
</evidence>
<evidence type="ECO:0000313" key="3">
    <source>
        <dbReference type="Proteomes" id="UP000030185"/>
    </source>
</evidence>
<reference evidence="2 3" key="1">
    <citation type="submission" date="2014-09" db="EMBL/GenBank/DDBJ databases">
        <title>Sporocytophaga myxococcoides PG-01 genome sequencing.</title>
        <authorList>
            <person name="Liu L."/>
            <person name="Gao P.J."/>
            <person name="Chen G.J."/>
            <person name="Wang L.S."/>
        </authorList>
    </citation>
    <scope>NUCLEOTIDE SEQUENCE [LARGE SCALE GENOMIC DNA]</scope>
    <source>
        <strain evidence="2 3">PG-01</strain>
    </source>
</reference>
<dbReference type="EMBL" id="BBLT01000004">
    <property type="protein sequence ID" value="GAL85277.1"/>
    <property type="molecule type" value="Genomic_DNA"/>
</dbReference>
<protein>
    <submittedName>
        <fullName evidence="2">Uncharacterized protein</fullName>
    </submittedName>
</protein>
<name>A0A098LFR5_9BACT</name>
<keyword evidence="1" id="KW-1133">Transmembrane helix</keyword>
<keyword evidence="1" id="KW-0472">Membrane</keyword>
<dbReference type="AlphaFoldDB" id="A0A098LFR5"/>
<keyword evidence="1" id="KW-0812">Transmembrane</keyword>